<dbReference type="InterPro" id="IPR010561">
    <property type="entry name" value="LIN-9/ALY1"/>
</dbReference>
<gene>
    <name evidence="4" type="ORF">V6N11_007104</name>
</gene>
<sequence>MSLQLLCGPQRFSEQFLHEEREKPKLYRESVRQHYTQLCIGTMEVLPTDLSHPLSLGQQVVAIHPETVAGDTESQVYGHSDFGEWARVTLTGALQSGSSPQFSQKSYNKFECRKPTPVQSYDRMRRLKQNFLVLLLNIGWCSGLGARNMSLDLIEEVQACWWIWKVLLPVKFIKKGKNYDESTCLGALLTLAHLSTAMLPTSTVESGSHYMFLLMRSPVHLKLHL</sequence>
<evidence type="ECO:0000313" key="4">
    <source>
        <dbReference type="EMBL" id="KAK9016019.1"/>
    </source>
</evidence>
<protein>
    <recommendedName>
        <fullName evidence="3">DIRP domain-containing protein</fullName>
    </recommendedName>
</protein>
<proteinExistence type="predicted"/>
<comment type="caution">
    <text evidence="4">The sequence shown here is derived from an EMBL/GenBank/DDBJ whole genome shotgun (WGS) entry which is preliminary data.</text>
</comment>
<accession>A0ABR2RT19</accession>
<dbReference type="PANTHER" id="PTHR21689">
    <property type="entry name" value="LIN-9"/>
    <property type="match status" value="1"/>
</dbReference>
<name>A0ABR2RT19_9ROSI</name>
<comment type="subcellular location">
    <subcellularLocation>
        <location evidence="1">Nucleus</location>
    </subcellularLocation>
</comment>
<dbReference type="Proteomes" id="UP001396334">
    <property type="component" value="Unassembled WGS sequence"/>
</dbReference>
<dbReference type="Pfam" id="PF06584">
    <property type="entry name" value="DIRP"/>
    <property type="match status" value="1"/>
</dbReference>
<keyword evidence="5" id="KW-1185">Reference proteome</keyword>
<dbReference type="PANTHER" id="PTHR21689:SF5">
    <property type="entry name" value="PROTEIN ALWAYS EARLY 1-RELATED"/>
    <property type="match status" value="1"/>
</dbReference>
<feature type="domain" description="DIRP" evidence="3">
    <location>
        <begin position="2"/>
        <end position="66"/>
    </location>
</feature>
<keyword evidence="2" id="KW-0539">Nucleus</keyword>
<organism evidence="4 5">
    <name type="scientific">Hibiscus sabdariffa</name>
    <name type="common">roselle</name>
    <dbReference type="NCBI Taxonomy" id="183260"/>
    <lineage>
        <taxon>Eukaryota</taxon>
        <taxon>Viridiplantae</taxon>
        <taxon>Streptophyta</taxon>
        <taxon>Embryophyta</taxon>
        <taxon>Tracheophyta</taxon>
        <taxon>Spermatophyta</taxon>
        <taxon>Magnoliopsida</taxon>
        <taxon>eudicotyledons</taxon>
        <taxon>Gunneridae</taxon>
        <taxon>Pentapetalae</taxon>
        <taxon>rosids</taxon>
        <taxon>malvids</taxon>
        <taxon>Malvales</taxon>
        <taxon>Malvaceae</taxon>
        <taxon>Malvoideae</taxon>
        <taxon>Hibiscus</taxon>
    </lineage>
</organism>
<dbReference type="InterPro" id="IPR033471">
    <property type="entry name" value="DIRP"/>
</dbReference>
<evidence type="ECO:0000259" key="3">
    <source>
        <dbReference type="SMART" id="SM01135"/>
    </source>
</evidence>
<reference evidence="4 5" key="1">
    <citation type="journal article" date="2024" name="G3 (Bethesda)">
        <title>Genome assembly of Hibiscus sabdariffa L. provides insights into metabolisms of medicinal natural products.</title>
        <authorList>
            <person name="Kim T."/>
        </authorList>
    </citation>
    <scope>NUCLEOTIDE SEQUENCE [LARGE SCALE GENOMIC DNA]</scope>
    <source>
        <strain evidence="4">TK-2024</strain>
        <tissue evidence="4">Old leaves</tissue>
    </source>
</reference>
<evidence type="ECO:0000313" key="5">
    <source>
        <dbReference type="Proteomes" id="UP001396334"/>
    </source>
</evidence>
<evidence type="ECO:0000256" key="2">
    <source>
        <dbReference type="ARBA" id="ARBA00023242"/>
    </source>
</evidence>
<dbReference type="SMART" id="SM01135">
    <property type="entry name" value="DIRP"/>
    <property type="match status" value="1"/>
</dbReference>
<dbReference type="EMBL" id="JBBPBN010000021">
    <property type="protein sequence ID" value="KAK9016019.1"/>
    <property type="molecule type" value="Genomic_DNA"/>
</dbReference>
<evidence type="ECO:0000256" key="1">
    <source>
        <dbReference type="ARBA" id="ARBA00004123"/>
    </source>
</evidence>